<comment type="caution">
    <text evidence="1">The sequence shown here is derived from an EMBL/GenBank/DDBJ whole genome shotgun (WGS) entry which is preliminary data.</text>
</comment>
<reference evidence="1" key="1">
    <citation type="submission" date="2018-04" db="EMBL/GenBank/DDBJ databases">
        <title>Whole genome sequencing of Hypsizygus marmoreus.</title>
        <authorList>
            <person name="Choi I.-G."/>
            <person name="Min B."/>
            <person name="Kim J.-G."/>
            <person name="Kim S."/>
            <person name="Oh Y.-L."/>
            <person name="Kong W.-S."/>
            <person name="Park H."/>
            <person name="Jeong J."/>
            <person name="Song E.-S."/>
        </authorList>
    </citation>
    <scope>NUCLEOTIDE SEQUENCE [LARGE SCALE GENOMIC DNA]</scope>
    <source>
        <strain evidence="1">51987-8</strain>
    </source>
</reference>
<gene>
    <name evidence="1" type="ORF">Hypma_006744</name>
</gene>
<evidence type="ECO:0000313" key="1">
    <source>
        <dbReference type="EMBL" id="RDB26358.1"/>
    </source>
</evidence>
<dbReference type="EMBL" id="LUEZ02000040">
    <property type="protein sequence ID" value="RDB26358.1"/>
    <property type="molecule type" value="Genomic_DNA"/>
</dbReference>
<organism evidence="1 2">
    <name type="scientific">Hypsizygus marmoreus</name>
    <name type="common">White beech mushroom</name>
    <name type="synonym">Agaricus marmoreus</name>
    <dbReference type="NCBI Taxonomy" id="39966"/>
    <lineage>
        <taxon>Eukaryota</taxon>
        <taxon>Fungi</taxon>
        <taxon>Dikarya</taxon>
        <taxon>Basidiomycota</taxon>
        <taxon>Agaricomycotina</taxon>
        <taxon>Agaricomycetes</taxon>
        <taxon>Agaricomycetidae</taxon>
        <taxon>Agaricales</taxon>
        <taxon>Tricholomatineae</taxon>
        <taxon>Lyophyllaceae</taxon>
        <taxon>Hypsizygus</taxon>
    </lineage>
</organism>
<dbReference type="Proteomes" id="UP000076154">
    <property type="component" value="Unassembled WGS sequence"/>
</dbReference>
<evidence type="ECO:0000313" key="2">
    <source>
        <dbReference type="Proteomes" id="UP000076154"/>
    </source>
</evidence>
<dbReference type="AlphaFoldDB" id="A0A369JX57"/>
<accession>A0A369JX57</accession>
<dbReference type="InParanoid" id="A0A369JX57"/>
<name>A0A369JX57_HYPMA</name>
<sequence>MNTKTLTECQIGGVWRTEREVEVGKGQIEIQDDIPISRFLVYLMNTERIAFDIVMYDLPQQMSIIYLGRTYHKCARPGRQGIHLYWYWHQQPILDPHREITTVAAKIAPPGAMDTTIPTRIVAIITRTLTAQPTIITGLAVHATLPLVEARPALPRAANKGYRKFYESIAITRTQYNKIC</sequence>
<keyword evidence="2" id="KW-1185">Reference proteome</keyword>
<protein>
    <submittedName>
        <fullName evidence="1">Uncharacterized protein</fullName>
    </submittedName>
</protein>
<proteinExistence type="predicted"/>